<accession>A6DNJ8</accession>
<reference evidence="1 2" key="1">
    <citation type="journal article" date="2010" name="J. Bacteriol.">
        <title>Genome sequence of Lentisphaera araneosa HTCC2155T, the type species of the order Lentisphaerales in the phylum Lentisphaerae.</title>
        <authorList>
            <person name="Thrash J.C."/>
            <person name="Cho J.C."/>
            <person name="Vergin K.L."/>
            <person name="Morris R.M."/>
            <person name="Giovannoni S.J."/>
        </authorList>
    </citation>
    <scope>NUCLEOTIDE SEQUENCE [LARGE SCALE GENOMIC DNA]</scope>
    <source>
        <strain evidence="1 2">HTCC2155</strain>
    </source>
</reference>
<name>A6DNJ8_9BACT</name>
<proteinExistence type="predicted"/>
<evidence type="ECO:0000313" key="2">
    <source>
        <dbReference type="Proteomes" id="UP000004947"/>
    </source>
</evidence>
<dbReference type="STRING" id="313628.LNTAR_18460"/>
<dbReference type="AlphaFoldDB" id="A6DNJ8"/>
<dbReference type="EMBL" id="ABCK01000014">
    <property type="protein sequence ID" value="EDM26657.1"/>
    <property type="molecule type" value="Genomic_DNA"/>
</dbReference>
<gene>
    <name evidence="1" type="ORF">LNTAR_18460</name>
</gene>
<comment type="caution">
    <text evidence="1">The sequence shown here is derived from an EMBL/GenBank/DDBJ whole genome shotgun (WGS) entry which is preliminary data.</text>
</comment>
<keyword evidence="2" id="KW-1185">Reference proteome</keyword>
<dbReference type="Proteomes" id="UP000004947">
    <property type="component" value="Unassembled WGS sequence"/>
</dbReference>
<sequence length="52" mass="6043">MKIKGMKIKGMKIKGQVLEKDALQTYDTTCIVNCRLCELEKNHFQIKNRTNS</sequence>
<protein>
    <submittedName>
        <fullName evidence="1">Uncharacterized protein</fullName>
    </submittedName>
</protein>
<evidence type="ECO:0000313" key="1">
    <source>
        <dbReference type="EMBL" id="EDM26657.1"/>
    </source>
</evidence>
<organism evidence="1 2">
    <name type="scientific">Lentisphaera araneosa HTCC2155</name>
    <dbReference type="NCBI Taxonomy" id="313628"/>
    <lineage>
        <taxon>Bacteria</taxon>
        <taxon>Pseudomonadati</taxon>
        <taxon>Lentisphaerota</taxon>
        <taxon>Lentisphaeria</taxon>
        <taxon>Lentisphaerales</taxon>
        <taxon>Lentisphaeraceae</taxon>
        <taxon>Lentisphaera</taxon>
    </lineage>
</organism>